<feature type="region of interest" description="Disordered" evidence="1">
    <location>
        <begin position="1"/>
        <end position="35"/>
    </location>
</feature>
<organism evidence="3 4">
    <name type="scientific">Phyllosticta citribraziliensis</name>
    <dbReference type="NCBI Taxonomy" id="989973"/>
    <lineage>
        <taxon>Eukaryota</taxon>
        <taxon>Fungi</taxon>
        <taxon>Dikarya</taxon>
        <taxon>Ascomycota</taxon>
        <taxon>Pezizomycotina</taxon>
        <taxon>Dothideomycetes</taxon>
        <taxon>Dothideomycetes incertae sedis</taxon>
        <taxon>Botryosphaeriales</taxon>
        <taxon>Phyllostictaceae</taxon>
        <taxon>Phyllosticta</taxon>
    </lineage>
</organism>
<comment type="caution">
    <text evidence="3">The sequence shown here is derived from an EMBL/GenBank/DDBJ whole genome shotgun (WGS) entry which is preliminary data.</text>
</comment>
<evidence type="ECO:0000256" key="2">
    <source>
        <dbReference type="SAM" id="Phobius"/>
    </source>
</evidence>
<evidence type="ECO:0000256" key="1">
    <source>
        <dbReference type="SAM" id="MobiDB-lite"/>
    </source>
</evidence>
<reference evidence="3 4" key="1">
    <citation type="submission" date="2024-04" db="EMBL/GenBank/DDBJ databases">
        <title>Phyllosticta paracitricarpa is synonymous to the EU quarantine fungus P. citricarpa based on phylogenomic analyses.</title>
        <authorList>
            <consortium name="Lawrence Berkeley National Laboratory"/>
            <person name="Van ingen-buijs V.A."/>
            <person name="Van westerhoven A.C."/>
            <person name="Haridas S."/>
            <person name="Skiadas P."/>
            <person name="Martin F."/>
            <person name="Groenewald J.Z."/>
            <person name="Crous P.W."/>
            <person name="Seidl M.F."/>
        </authorList>
    </citation>
    <scope>NUCLEOTIDE SEQUENCE [LARGE SCALE GENOMIC DNA]</scope>
    <source>
        <strain evidence="3 4">CPC 17464</strain>
    </source>
</reference>
<keyword evidence="4" id="KW-1185">Reference proteome</keyword>
<keyword evidence="2" id="KW-0812">Transmembrane</keyword>
<dbReference type="GeneID" id="92035574"/>
<feature type="transmembrane region" description="Helical" evidence="2">
    <location>
        <begin position="92"/>
        <end position="118"/>
    </location>
</feature>
<dbReference type="Proteomes" id="UP001360953">
    <property type="component" value="Unassembled WGS sequence"/>
</dbReference>
<accession>A0ABR1M8H3</accession>
<gene>
    <name evidence="3" type="ORF">J3D65DRAFT_663449</name>
</gene>
<evidence type="ECO:0000313" key="4">
    <source>
        <dbReference type="Proteomes" id="UP001360953"/>
    </source>
</evidence>
<sequence length="119" mass="13322">MDWTHNAPDPPHNQTQPQINPFARPESPHAITPVPRPDSAYFASPLSPIEYDCNDKQRHHFDSERAERTLRDGQERPARRSAVRFCGCIEPVFWSILIVAVLLVITAIVVGAVLTGIAE</sequence>
<name>A0ABR1M8H3_9PEZI</name>
<keyword evidence="2" id="KW-1133">Transmembrane helix</keyword>
<protein>
    <submittedName>
        <fullName evidence="3">Uncharacterized protein</fullName>
    </submittedName>
</protein>
<dbReference type="EMBL" id="JBBPEH010000001">
    <property type="protein sequence ID" value="KAK7544179.1"/>
    <property type="molecule type" value="Genomic_DNA"/>
</dbReference>
<evidence type="ECO:0000313" key="3">
    <source>
        <dbReference type="EMBL" id="KAK7544179.1"/>
    </source>
</evidence>
<proteinExistence type="predicted"/>
<dbReference type="RefSeq" id="XP_066659414.1">
    <property type="nucleotide sequence ID" value="XM_066802668.1"/>
</dbReference>
<keyword evidence="2" id="KW-0472">Membrane</keyword>